<feature type="transmembrane region" description="Helical" evidence="9">
    <location>
        <begin position="43"/>
        <end position="67"/>
    </location>
</feature>
<dbReference type="GO" id="GO:0005886">
    <property type="term" value="C:plasma membrane"/>
    <property type="evidence" value="ECO:0007669"/>
    <property type="project" value="UniProtKB-SubCell"/>
</dbReference>
<evidence type="ECO:0000313" key="10">
    <source>
        <dbReference type="EMBL" id="RRQ22418.1"/>
    </source>
</evidence>
<reference evidence="10 11" key="1">
    <citation type="journal article" date="2010" name="Int. J. Syst. Evol. Microbiol.">
        <title>Thiohalobacter thiocyanaticus gen. nov., sp. nov., a moderately halophilic, sulfur-oxidizing gammaproteobacterium from hypersaline lakes, that utilizes thiocyanate.</title>
        <authorList>
            <person name="Sorokin D.Y."/>
            <person name="Kovaleva O.L."/>
            <person name="Tourova T.P."/>
            <person name="Muyzer G."/>
        </authorList>
    </citation>
    <scope>NUCLEOTIDE SEQUENCE [LARGE SCALE GENOMIC DNA]</scope>
    <source>
        <strain evidence="10 11">Hrh1</strain>
    </source>
</reference>
<organism evidence="10 11">
    <name type="scientific">Thiohalobacter thiocyanaticus</name>
    <dbReference type="NCBI Taxonomy" id="585455"/>
    <lineage>
        <taxon>Bacteria</taxon>
        <taxon>Pseudomonadati</taxon>
        <taxon>Pseudomonadota</taxon>
        <taxon>Gammaproteobacteria</taxon>
        <taxon>Thiohalobacterales</taxon>
        <taxon>Thiohalobacteraceae</taxon>
        <taxon>Thiohalobacter</taxon>
    </lineage>
</organism>
<name>A0A426QKY2_9GAMM</name>
<evidence type="ECO:0000256" key="4">
    <source>
        <dbReference type="ARBA" id="ARBA00022475"/>
    </source>
</evidence>
<evidence type="ECO:0000256" key="9">
    <source>
        <dbReference type="SAM" id="Phobius"/>
    </source>
</evidence>
<dbReference type="Proteomes" id="UP000287798">
    <property type="component" value="Unassembled WGS sequence"/>
</dbReference>
<proteinExistence type="inferred from homology"/>
<dbReference type="GO" id="GO:0022857">
    <property type="term" value="F:transmembrane transporter activity"/>
    <property type="evidence" value="ECO:0007669"/>
    <property type="project" value="InterPro"/>
</dbReference>
<sequence>MDGPAASERPTGWACTSEPRRLRPDTDKPPWARRHRPHPAGDLVLAALATALAVSQAGSIGFIGLVIPHLIRRCWASFEPRVSAATVRYLRWQACWMRDDTLARTCSLRKQLRSWW</sequence>
<dbReference type="RefSeq" id="WP_125181759.1">
    <property type="nucleotide sequence ID" value="NZ_QZMU01000001.1"/>
</dbReference>
<evidence type="ECO:0000256" key="6">
    <source>
        <dbReference type="ARBA" id="ARBA00022989"/>
    </source>
</evidence>
<evidence type="ECO:0000256" key="5">
    <source>
        <dbReference type="ARBA" id="ARBA00022692"/>
    </source>
</evidence>
<keyword evidence="4" id="KW-1003">Cell membrane</keyword>
<dbReference type="EMBL" id="QZMU01000001">
    <property type="protein sequence ID" value="RRQ22418.1"/>
    <property type="molecule type" value="Genomic_DNA"/>
</dbReference>
<keyword evidence="7 9" id="KW-0472">Membrane</keyword>
<dbReference type="Gene3D" id="1.10.3470.10">
    <property type="entry name" value="ABC transporter involved in vitamin B12 uptake, BtuC"/>
    <property type="match status" value="1"/>
</dbReference>
<protein>
    <submittedName>
        <fullName evidence="10">Uncharacterized protein</fullName>
    </submittedName>
</protein>
<dbReference type="Pfam" id="PF01032">
    <property type="entry name" value="FecCD"/>
    <property type="match status" value="1"/>
</dbReference>
<feature type="region of interest" description="Disordered" evidence="8">
    <location>
        <begin position="1"/>
        <end position="35"/>
    </location>
</feature>
<comment type="similarity">
    <text evidence="2">Belongs to the binding-protein-dependent transport system permease family. FecCD subfamily.</text>
</comment>
<keyword evidence="6 9" id="KW-1133">Transmembrane helix</keyword>
<evidence type="ECO:0000256" key="1">
    <source>
        <dbReference type="ARBA" id="ARBA00004651"/>
    </source>
</evidence>
<evidence type="ECO:0000256" key="7">
    <source>
        <dbReference type="ARBA" id="ARBA00023136"/>
    </source>
</evidence>
<evidence type="ECO:0000256" key="2">
    <source>
        <dbReference type="ARBA" id="ARBA00007935"/>
    </source>
</evidence>
<keyword evidence="11" id="KW-1185">Reference proteome</keyword>
<comment type="subcellular location">
    <subcellularLocation>
        <location evidence="1">Cell membrane</location>
        <topology evidence="1">Multi-pass membrane protein</topology>
    </subcellularLocation>
</comment>
<keyword evidence="3" id="KW-0813">Transport</keyword>
<evidence type="ECO:0000256" key="8">
    <source>
        <dbReference type="SAM" id="MobiDB-lite"/>
    </source>
</evidence>
<evidence type="ECO:0000313" key="11">
    <source>
        <dbReference type="Proteomes" id="UP000287798"/>
    </source>
</evidence>
<dbReference type="SUPFAM" id="SSF81345">
    <property type="entry name" value="ABC transporter involved in vitamin B12 uptake, BtuC"/>
    <property type="match status" value="1"/>
</dbReference>
<keyword evidence="5 9" id="KW-0812">Transmembrane</keyword>
<evidence type="ECO:0000256" key="3">
    <source>
        <dbReference type="ARBA" id="ARBA00022448"/>
    </source>
</evidence>
<dbReference type="OrthoDB" id="9055647at2"/>
<feature type="compositionally biased region" description="Basic and acidic residues" evidence="8">
    <location>
        <begin position="18"/>
        <end position="30"/>
    </location>
</feature>
<comment type="caution">
    <text evidence="10">The sequence shown here is derived from an EMBL/GenBank/DDBJ whole genome shotgun (WGS) entry which is preliminary data.</text>
</comment>
<dbReference type="InterPro" id="IPR037294">
    <property type="entry name" value="ABC_BtuC-like"/>
</dbReference>
<gene>
    <name evidence="10" type="ORF">D6C00_10990</name>
</gene>
<accession>A0A426QKY2</accession>
<dbReference type="InterPro" id="IPR000522">
    <property type="entry name" value="ABC_transptr_permease_BtuC"/>
</dbReference>
<dbReference type="AlphaFoldDB" id="A0A426QKY2"/>